<dbReference type="AlphaFoldDB" id="E8X2Q1"/>
<dbReference type="Proteomes" id="UP000000343">
    <property type="component" value="Chromosome"/>
</dbReference>
<accession>E8X2Q1</accession>
<sequence>MHRVERKVLAVTTFERTRNVCHFQLEDTTAGYVCFSRAVLMNNVLGGGVFAAIERWSALYLFLEREGVQLCWH</sequence>
<keyword evidence="2" id="KW-1185">Reference proteome</keyword>
<dbReference type="KEGG" id="acm:AciX9_3340"/>
<dbReference type="EMBL" id="CP002480">
    <property type="protein sequence ID" value="ADW70348.1"/>
    <property type="molecule type" value="Genomic_DNA"/>
</dbReference>
<proteinExistence type="predicted"/>
<name>E8X2Q1_GRATM</name>
<organism evidence="2">
    <name type="scientific">Granulicella tundricola (strain ATCC BAA-1859 / DSM 23138 / MP5ACTX9)</name>
    <dbReference type="NCBI Taxonomy" id="1198114"/>
    <lineage>
        <taxon>Bacteria</taxon>
        <taxon>Pseudomonadati</taxon>
        <taxon>Acidobacteriota</taxon>
        <taxon>Terriglobia</taxon>
        <taxon>Terriglobales</taxon>
        <taxon>Acidobacteriaceae</taxon>
        <taxon>Granulicella</taxon>
    </lineage>
</organism>
<gene>
    <name evidence="1" type="ordered locus">AciX9_3340</name>
</gene>
<dbReference type="HOGENOM" id="CLU_2699540_0_0_0"/>
<evidence type="ECO:0000313" key="2">
    <source>
        <dbReference type="Proteomes" id="UP000000343"/>
    </source>
</evidence>
<protein>
    <submittedName>
        <fullName evidence="1">Uncharacterized protein</fullName>
    </submittedName>
</protein>
<reference evidence="2" key="1">
    <citation type="submission" date="2011-01" db="EMBL/GenBank/DDBJ databases">
        <title>Complete sequence of chromosome of Acidobacterium sp. MP5ACTX9.</title>
        <authorList>
            <consortium name="US DOE Joint Genome Institute"/>
            <person name="Lucas S."/>
            <person name="Copeland A."/>
            <person name="Lapidus A."/>
            <person name="Cheng J.-F."/>
            <person name="Goodwin L."/>
            <person name="Pitluck S."/>
            <person name="Teshima H."/>
            <person name="Detter J.C."/>
            <person name="Han C."/>
            <person name="Tapia R."/>
            <person name="Land M."/>
            <person name="Hauser L."/>
            <person name="Kyrpides N."/>
            <person name="Ivanova N."/>
            <person name="Ovchinnikova G."/>
            <person name="Pagani I."/>
            <person name="Rawat S.R."/>
            <person name="Mannisto M."/>
            <person name="Haggblom M.M."/>
            <person name="Woyke T."/>
        </authorList>
    </citation>
    <scope>NUCLEOTIDE SEQUENCE [LARGE SCALE GENOMIC DNA]</scope>
    <source>
        <strain evidence="2">MP5ACTX9</strain>
    </source>
</reference>
<evidence type="ECO:0000313" key="1">
    <source>
        <dbReference type="EMBL" id="ADW70348.1"/>
    </source>
</evidence>
<dbReference type="PaxDb" id="1198114-AciX9_3340"/>